<dbReference type="InterPro" id="IPR010499">
    <property type="entry name" value="AraC_E-bd"/>
</dbReference>
<dbReference type="Pfam" id="PF06445">
    <property type="entry name" value="GyrI-like"/>
    <property type="match status" value="1"/>
</dbReference>
<dbReference type="Pfam" id="PF12833">
    <property type="entry name" value="HTH_18"/>
    <property type="match status" value="1"/>
</dbReference>
<dbReference type="PROSITE" id="PS01124">
    <property type="entry name" value="HTH_ARAC_FAMILY_2"/>
    <property type="match status" value="1"/>
</dbReference>
<keyword evidence="2" id="KW-0804">Transcription</keyword>
<dbReference type="Gene3D" id="1.10.10.60">
    <property type="entry name" value="Homeodomain-like"/>
    <property type="match status" value="2"/>
</dbReference>
<feature type="domain" description="HTH araC/xylS-type" evidence="3">
    <location>
        <begin position="13"/>
        <end position="112"/>
    </location>
</feature>
<dbReference type="GO" id="GO:0003700">
    <property type="term" value="F:DNA-binding transcription factor activity"/>
    <property type="evidence" value="ECO:0007669"/>
    <property type="project" value="InterPro"/>
</dbReference>
<dbReference type="InterPro" id="IPR050908">
    <property type="entry name" value="SmbC-like"/>
</dbReference>
<evidence type="ECO:0000256" key="1">
    <source>
        <dbReference type="ARBA" id="ARBA00023015"/>
    </source>
</evidence>
<gene>
    <name evidence="4" type="ORF">GJU41_08730</name>
</gene>
<dbReference type="EMBL" id="WKKF01000002">
    <property type="protein sequence ID" value="MRX54056.1"/>
    <property type="molecule type" value="Genomic_DNA"/>
</dbReference>
<evidence type="ECO:0000313" key="5">
    <source>
        <dbReference type="Proteomes" id="UP000441585"/>
    </source>
</evidence>
<evidence type="ECO:0000256" key="2">
    <source>
        <dbReference type="ARBA" id="ARBA00023163"/>
    </source>
</evidence>
<organism evidence="4 5">
    <name type="scientific">Metabacillus idriensis</name>
    <dbReference type="NCBI Taxonomy" id="324768"/>
    <lineage>
        <taxon>Bacteria</taxon>
        <taxon>Bacillati</taxon>
        <taxon>Bacillota</taxon>
        <taxon>Bacilli</taxon>
        <taxon>Bacillales</taxon>
        <taxon>Bacillaceae</taxon>
        <taxon>Metabacillus</taxon>
    </lineage>
</organism>
<evidence type="ECO:0000259" key="3">
    <source>
        <dbReference type="PROSITE" id="PS01124"/>
    </source>
</evidence>
<evidence type="ECO:0000313" key="4">
    <source>
        <dbReference type="EMBL" id="MRX54056.1"/>
    </source>
</evidence>
<comment type="caution">
    <text evidence="4">The sequence shown here is derived from an EMBL/GenBank/DDBJ whole genome shotgun (WGS) entry which is preliminary data.</text>
</comment>
<dbReference type="RefSeq" id="WP_070878862.1">
    <property type="nucleotide sequence ID" value="NZ_CAJFZX010000013.1"/>
</dbReference>
<dbReference type="SUPFAM" id="SSF55136">
    <property type="entry name" value="Probable bacterial effector-binding domain"/>
    <property type="match status" value="1"/>
</dbReference>
<sequence>MTVFDREQRTHISRVQNYIEENLYLKLTLAHLAKVSTYSPYHFHRLFTEFTGETPADYVKRHRLEKAAHTLIYEPEKPVTEIAIDCGFSSLSYFTYSFHEAFQHSPKTWREGAYLEKFPRVYLDSKKSKQDSSKRKEENQEREYTEFQWVDLSKVKTVVLPERAIVLKHRLGEYSKKIEQTWESIYRFCHARDLLHEKTMMIGVPRNNPYITPAEKCRYDCCISIDDFGSIGDGAEKSAFHGGKYAVYEFEEPVDYSNRKLLIECYSELYSFWLPKSGYRYLGNPIELVQIVPRAGTFELDCKITAIALEIEPK</sequence>
<dbReference type="PANTHER" id="PTHR40055:SF1">
    <property type="entry name" value="TRANSCRIPTIONAL REGULATOR YGIV-RELATED"/>
    <property type="match status" value="1"/>
</dbReference>
<dbReference type="InterPro" id="IPR009057">
    <property type="entry name" value="Homeodomain-like_sf"/>
</dbReference>
<dbReference type="Gene3D" id="3.20.80.10">
    <property type="entry name" value="Regulatory factor, effector binding domain"/>
    <property type="match status" value="1"/>
</dbReference>
<dbReference type="SMART" id="SM00342">
    <property type="entry name" value="HTH_ARAC"/>
    <property type="match status" value="1"/>
</dbReference>
<keyword evidence="1" id="KW-0805">Transcription regulation</keyword>
<dbReference type="SUPFAM" id="SSF46689">
    <property type="entry name" value="Homeodomain-like"/>
    <property type="match status" value="2"/>
</dbReference>
<dbReference type="SMART" id="SM00871">
    <property type="entry name" value="AraC_E_bind"/>
    <property type="match status" value="1"/>
</dbReference>
<name>A0A6I2MAS2_9BACI</name>
<dbReference type="Proteomes" id="UP000441585">
    <property type="component" value="Unassembled WGS sequence"/>
</dbReference>
<accession>A0A6I2MAS2</accession>
<keyword evidence="5" id="KW-1185">Reference proteome</keyword>
<dbReference type="PANTHER" id="PTHR40055">
    <property type="entry name" value="TRANSCRIPTIONAL REGULATOR YGIV-RELATED"/>
    <property type="match status" value="1"/>
</dbReference>
<dbReference type="InterPro" id="IPR018060">
    <property type="entry name" value="HTH_AraC"/>
</dbReference>
<proteinExistence type="predicted"/>
<dbReference type="InterPro" id="IPR011256">
    <property type="entry name" value="Reg_factor_effector_dom_sf"/>
</dbReference>
<protein>
    <submittedName>
        <fullName evidence="4">Helix-turn-helix domain-containing protein</fullName>
    </submittedName>
</protein>
<reference evidence="4 5" key="1">
    <citation type="submission" date="2019-11" db="EMBL/GenBank/DDBJ databases">
        <title>Bacillus idriensis genome.</title>
        <authorList>
            <person name="Konopka E.N."/>
            <person name="Newman J.D."/>
        </authorList>
    </citation>
    <scope>NUCLEOTIDE SEQUENCE [LARGE SCALE GENOMIC DNA]</scope>
    <source>
        <strain evidence="4 5">DSM 19097</strain>
    </source>
</reference>
<dbReference type="GO" id="GO:0043565">
    <property type="term" value="F:sequence-specific DNA binding"/>
    <property type="evidence" value="ECO:0007669"/>
    <property type="project" value="InterPro"/>
</dbReference>
<dbReference type="InterPro" id="IPR029442">
    <property type="entry name" value="GyrI-like"/>
</dbReference>
<dbReference type="AlphaFoldDB" id="A0A6I2MAS2"/>